<evidence type="ECO:0000313" key="2">
    <source>
        <dbReference type="EMBL" id="KAF2796096.1"/>
    </source>
</evidence>
<feature type="region of interest" description="Disordered" evidence="1">
    <location>
        <begin position="1"/>
        <end position="53"/>
    </location>
</feature>
<gene>
    <name evidence="2" type="ORF">K505DRAFT_359631</name>
</gene>
<sequence length="247" mass="28121">MQPQGTHARGWGGLGAGDNAPLHDVPATKKKNRKKRPKKTNKKSLQHAGEAVQSKDLFQLPHMNFSSNGLSFSRKQKTFTDIQTTASTYGLTTGDHSRGTDETRDTMDYWNQTAWTMFDAQVLAHRIGLRFPRPYESFYGGLKYPLWRLIATGEDSEYNIATLLGPSWRLAAGDFYREWRLEALVLPIPTRGSVIDYERQKLNVGLPRWTPREASTMEKWYIGWYGDLAAIMYKVNRGKEMRLGGTS</sequence>
<name>A0A6A6XHX6_9PLEO</name>
<dbReference type="OrthoDB" id="432970at2759"/>
<dbReference type="EMBL" id="MU001840">
    <property type="protein sequence ID" value="KAF2796096.1"/>
    <property type="molecule type" value="Genomic_DNA"/>
</dbReference>
<evidence type="ECO:0000313" key="3">
    <source>
        <dbReference type="Proteomes" id="UP000799757"/>
    </source>
</evidence>
<proteinExistence type="predicted"/>
<feature type="compositionally biased region" description="Basic residues" evidence="1">
    <location>
        <begin position="28"/>
        <end position="45"/>
    </location>
</feature>
<protein>
    <submittedName>
        <fullName evidence="2">Uncharacterized protein</fullName>
    </submittedName>
</protein>
<dbReference type="AlphaFoldDB" id="A0A6A6XHX6"/>
<evidence type="ECO:0000256" key="1">
    <source>
        <dbReference type="SAM" id="MobiDB-lite"/>
    </source>
</evidence>
<reference evidence="2" key="1">
    <citation type="journal article" date="2020" name="Stud. Mycol.">
        <title>101 Dothideomycetes genomes: a test case for predicting lifestyles and emergence of pathogens.</title>
        <authorList>
            <person name="Haridas S."/>
            <person name="Albert R."/>
            <person name="Binder M."/>
            <person name="Bloem J."/>
            <person name="Labutti K."/>
            <person name="Salamov A."/>
            <person name="Andreopoulos B."/>
            <person name="Baker S."/>
            <person name="Barry K."/>
            <person name="Bills G."/>
            <person name="Bluhm B."/>
            <person name="Cannon C."/>
            <person name="Castanera R."/>
            <person name="Culley D."/>
            <person name="Daum C."/>
            <person name="Ezra D."/>
            <person name="Gonzalez J."/>
            <person name="Henrissat B."/>
            <person name="Kuo A."/>
            <person name="Liang C."/>
            <person name="Lipzen A."/>
            <person name="Lutzoni F."/>
            <person name="Magnuson J."/>
            <person name="Mondo S."/>
            <person name="Nolan M."/>
            <person name="Ohm R."/>
            <person name="Pangilinan J."/>
            <person name="Park H.-J."/>
            <person name="Ramirez L."/>
            <person name="Alfaro M."/>
            <person name="Sun H."/>
            <person name="Tritt A."/>
            <person name="Yoshinaga Y."/>
            <person name="Zwiers L.-H."/>
            <person name="Turgeon B."/>
            <person name="Goodwin S."/>
            <person name="Spatafora J."/>
            <person name="Crous P."/>
            <person name="Grigoriev I."/>
        </authorList>
    </citation>
    <scope>NUCLEOTIDE SEQUENCE</scope>
    <source>
        <strain evidence="2">CBS 109.77</strain>
    </source>
</reference>
<keyword evidence="3" id="KW-1185">Reference proteome</keyword>
<dbReference type="Proteomes" id="UP000799757">
    <property type="component" value="Unassembled WGS sequence"/>
</dbReference>
<accession>A0A6A6XHX6</accession>
<organism evidence="2 3">
    <name type="scientific">Melanomma pulvis-pyrius CBS 109.77</name>
    <dbReference type="NCBI Taxonomy" id="1314802"/>
    <lineage>
        <taxon>Eukaryota</taxon>
        <taxon>Fungi</taxon>
        <taxon>Dikarya</taxon>
        <taxon>Ascomycota</taxon>
        <taxon>Pezizomycotina</taxon>
        <taxon>Dothideomycetes</taxon>
        <taxon>Pleosporomycetidae</taxon>
        <taxon>Pleosporales</taxon>
        <taxon>Melanommataceae</taxon>
        <taxon>Melanomma</taxon>
    </lineage>
</organism>